<keyword evidence="3" id="KW-1185">Reference proteome</keyword>
<feature type="compositionally biased region" description="Acidic residues" evidence="1">
    <location>
        <begin position="13"/>
        <end position="32"/>
    </location>
</feature>
<dbReference type="GO" id="GO:0003676">
    <property type="term" value="F:nucleic acid binding"/>
    <property type="evidence" value="ECO:0007669"/>
    <property type="project" value="InterPro"/>
</dbReference>
<feature type="region of interest" description="Disordered" evidence="1">
    <location>
        <begin position="1"/>
        <end position="38"/>
    </location>
</feature>
<dbReference type="Gene3D" id="3.30.420.10">
    <property type="entry name" value="Ribonuclease H-like superfamily/Ribonuclease H"/>
    <property type="match status" value="1"/>
</dbReference>
<dbReference type="HOGENOM" id="CLU_005726_1_0_1"/>
<dbReference type="Proteomes" id="UP000054166">
    <property type="component" value="Unassembled WGS sequence"/>
</dbReference>
<dbReference type="EMBL" id="KN833071">
    <property type="protein sequence ID" value="KIM73867.1"/>
    <property type="molecule type" value="Genomic_DNA"/>
</dbReference>
<dbReference type="OrthoDB" id="10039611at2759"/>
<reference evidence="2 3" key="1">
    <citation type="submission" date="2014-04" db="EMBL/GenBank/DDBJ databases">
        <authorList>
            <consortium name="DOE Joint Genome Institute"/>
            <person name="Kuo A."/>
            <person name="Tarkka M."/>
            <person name="Buscot F."/>
            <person name="Kohler A."/>
            <person name="Nagy L.G."/>
            <person name="Floudas D."/>
            <person name="Copeland A."/>
            <person name="Barry K.W."/>
            <person name="Cichocki N."/>
            <person name="Veneault-Fourrey C."/>
            <person name="LaButti K."/>
            <person name="Lindquist E.A."/>
            <person name="Lipzen A."/>
            <person name="Lundell T."/>
            <person name="Morin E."/>
            <person name="Murat C."/>
            <person name="Sun H."/>
            <person name="Tunlid A."/>
            <person name="Henrissat B."/>
            <person name="Grigoriev I.V."/>
            <person name="Hibbett D.S."/>
            <person name="Martin F."/>
            <person name="Nordberg H.P."/>
            <person name="Cantor M.N."/>
            <person name="Hua S.X."/>
        </authorList>
    </citation>
    <scope>NUCLEOTIDE SEQUENCE [LARGE SCALE GENOMIC DNA]</scope>
    <source>
        <strain evidence="2 3">F 1598</strain>
    </source>
</reference>
<organism evidence="2 3">
    <name type="scientific">Piloderma croceum (strain F 1598)</name>
    <dbReference type="NCBI Taxonomy" id="765440"/>
    <lineage>
        <taxon>Eukaryota</taxon>
        <taxon>Fungi</taxon>
        <taxon>Dikarya</taxon>
        <taxon>Basidiomycota</taxon>
        <taxon>Agaricomycotina</taxon>
        <taxon>Agaricomycetes</taxon>
        <taxon>Agaricomycetidae</taxon>
        <taxon>Atheliales</taxon>
        <taxon>Atheliaceae</taxon>
        <taxon>Piloderma</taxon>
    </lineage>
</organism>
<dbReference type="PANTHER" id="PTHR35871">
    <property type="entry name" value="EXPRESSED PROTEIN"/>
    <property type="match status" value="1"/>
</dbReference>
<sequence length="566" mass="64133">MMECPPPNPTTTVEEEESDDEEEEEIAEDGEPEPWPQPTFVAGQYTPPPTVATAAFALADLNRVLRPSRDLGGGHKDPKLDSLLCRHLERMQMFLRNYTDPTNKAPRWQAASLKMLLLHLQGIGKYVRAMDIVEYVGTPEVLVCLKLTKMISLATAQCWMKTVGYCWSKTPTGQFVDGHEWVDVVEYRQVVFLPVWVELLSWTRIYTTDGNECLVPPPITRCVVIWNHDESTYYANNRRKIQWVHKTENAVPYAKGEGASMMITDMVSPDYGWLQSPDGKEKVHVVFKAGKNQQGYFMNGDILKQASSTMDILECHYPDEDHIMVIDNASTHLKRVDDALSATHMPKFSPKLGKEWDGTDWGEGWQPKNWGVEVNVVGEDRKQVYQPNGMALKQKVKMCNGTFANGSPQSLYYPDGHDLVGQEQGYVGALKIRAECPKFHCKKGAIQCCCQRMLYNEPDFVTVELLLEIACKAWGFHAIFFPKFHCKLNFIEQCWGYSKRIYRQCPVSSKEANLECNVLASLESIPLKCIRQGLNGKQAAWVSKQYCGHCVLPESIMRDLTTAGIN</sequence>
<dbReference type="AlphaFoldDB" id="A0A0C3B958"/>
<reference evidence="3" key="2">
    <citation type="submission" date="2015-01" db="EMBL/GenBank/DDBJ databases">
        <title>Evolutionary Origins and Diversification of the Mycorrhizal Mutualists.</title>
        <authorList>
            <consortium name="DOE Joint Genome Institute"/>
            <consortium name="Mycorrhizal Genomics Consortium"/>
            <person name="Kohler A."/>
            <person name="Kuo A."/>
            <person name="Nagy L.G."/>
            <person name="Floudas D."/>
            <person name="Copeland A."/>
            <person name="Barry K.W."/>
            <person name="Cichocki N."/>
            <person name="Veneault-Fourrey C."/>
            <person name="LaButti K."/>
            <person name="Lindquist E.A."/>
            <person name="Lipzen A."/>
            <person name="Lundell T."/>
            <person name="Morin E."/>
            <person name="Murat C."/>
            <person name="Riley R."/>
            <person name="Ohm R."/>
            <person name="Sun H."/>
            <person name="Tunlid A."/>
            <person name="Henrissat B."/>
            <person name="Grigoriev I.V."/>
            <person name="Hibbett D.S."/>
            <person name="Martin F."/>
        </authorList>
    </citation>
    <scope>NUCLEOTIDE SEQUENCE [LARGE SCALE GENOMIC DNA]</scope>
    <source>
        <strain evidence="3">F 1598</strain>
    </source>
</reference>
<name>A0A0C3B958_PILCF</name>
<proteinExistence type="predicted"/>
<dbReference type="InterPro" id="IPR036397">
    <property type="entry name" value="RNaseH_sf"/>
</dbReference>
<dbReference type="PANTHER" id="PTHR35871:SF1">
    <property type="entry name" value="CXC1-LIKE CYSTEINE CLUSTER ASSOCIATED WITH KDZ TRANSPOSASES DOMAIN-CONTAINING PROTEIN"/>
    <property type="match status" value="1"/>
</dbReference>
<evidence type="ECO:0000313" key="3">
    <source>
        <dbReference type="Proteomes" id="UP000054166"/>
    </source>
</evidence>
<gene>
    <name evidence="2" type="ORF">PILCRDRAFT_99232</name>
</gene>
<evidence type="ECO:0000313" key="2">
    <source>
        <dbReference type="EMBL" id="KIM73867.1"/>
    </source>
</evidence>
<evidence type="ECO:0000256" key="1">
    <source>
        <dbReference type="SAM" id="MobiDB-lite"/>
    </source>
</evidence>
<accession>A0A0C3B958</accession>
<protein>
    <submittedName>
        <fullName evidence="2">Uncharacterized protein</fullName>
    </submittedName>
</protein>
<dbReference type="InParanoid" id="A0A0C3B958"/>